<reference evidence="12 13" key="1">
    <citation type="submission" date="2020-08" db="EMBL/GenBank/DDBJ databases">
        <title>Genomic Encyclopedia of Type Strains, Phase III (KMG-III): the genomes of soil and plant-associated and newly described type strains.</title>
        <authorList>
            <person name="Whitman W."/>
        </authorList>
    </citation>
    <scope>NUCLEOTIDE SEQUENCE [LARGE SCALE GENOMIC DNA]</scope>
    <source>
        <strain evidence="12 13">CECT 4462</strain>
    </source>
</reference>
<proteinExistence type="inferred from homology"/>
<evidence type="ECO:0000256" key="7">
    <source>
        <dbReference type="ARBA" id="ARBA00022692"/>
    </source>
</evidence>
<dbReference type="Pfam" id="PF07963">
    <property type="entry name" value="N_methyl"/>
    <property type="match status" value="1"/>
</dbReference>
<dbReference type="Gene3D" id="2.10.70.20">
    <property type="entry name" value="gspk-gspi-gspj complex like domains"/>
    <property type="match status" value="1"/>
</dbReference>
<dbReference type="InterPro" id="IPR010055">
    <property type="entry name" value="T2SS_protein-GspJ"/>
</dbReference>
<dbReference type="NCBIfam" id="TIGR01711">
    <property type="entry name" value="gspJ"/>
    <property type="match status" value="1"/>
</dbReference>
<keyword evidence="7 11" id="KW-0812">Transmembrane</keyword>
<dbReference type="PROSITE" id="PS00409">
    <property type="entry name" value="PROKAR_NTER_METHYL"/>
    <property type="match status" value="1"/>
</dbReference>
<comment type="caution">
    <text evidence="12">The sequence shown here is derived from an EMBL/GenBank/DDBJ whole genome shotgun (WGS) entry which is preliminary data.</text>
</comment>
<comment type="subcellular location">
    <subcellularLocation>
        <location evidence="1">Cell inner membrane</location>
        <topology evidence="1">Single-pass membrane protein</topology>
    </subcellularLocation>
</comment>
<evidence type="ECO:0000256" key="11">
    <source>
        <dbReference type="SAM" id="Phobius"/>
    </source>
</evidence>
<evidence type="ECO:0000313" key="12">
    <source>
        <dbReference type="EMBL" id="MBB3103241.1"/>
    </source>
</evidence>
<keyword evidence="5" id="KW-0488">Methylation</keyword>
<feature type="region of interest" description="Disordered" evidence="10">
    <location>
        <begin position="215"/>
        <end position="234"/>
    </location>
</feature>
<keyword evidence="13" id="KW-1185">Reference proteome</keyword>
<evidence type="ECO:0000256" key="10">
    <source>
        <dbReference type="SAM" id="MobiDB-lite"/>
    </source>
</evidence>
<gene>
    <name evidence="12" type="ORF">FHR87_001636</name>
</gene>
<evidence type="ECO:0000256" key="2">
    <source>
        <dbReference type="ARBA" id="ARBA00011084"/>
    </source>
</evidence>
<dbReference type="InterPro" id="IPR051621">
    <property type="entry name" value="T2SS_protein_J"/>
</dbReference>
<dbReference type="EMBL" id="JACHXI010000006">
    <property type="protein sequence ID" value="MBB3103241.1"/>
    <property type="molecule type" value="Genomic_DNA"/>
</dbReference>
<protein>
    <recommendedName>
        <fullName evidence="3">Type II secretion system protein J</fullName>
    </recommendedName>
</protein>
<keyword evidence="6" id="KW-0997">Cell inner membrane</keyword>
<dbReference type="Proteomes" id="UP000549250">
    <property type="component" value="Unassembled WGS sequence"/>
</dbReference>
<dbReference type="InterPro" id="IPR012902">
    <property type="entry name" value="N_methyl_site"/>
</dbReference>
<keyword evidence="9 11" id="KW-0472">Membrane</keyword>
<dbReference type="NCBIfam" id="TIGR02532">
    <property type="entry name" value="IV_pilin_GFxxxE"/>
    <property type="match status" value="1"/>
</dbReference>
<dbReference type="GO" id="GO:0005886">
    <property type="term" value="C:plasma membrane"/>
    <property type="evidence" value="ECO:0007669"/>
    <property type="project" value="UniProtKB-SubCell"/>
</dbReference>
<dbReference type="InterPro" id="IPR045584">
    <property type="entry name" value="Pilin-like"/>
</dbReference>
<dbReference type="PANTHER" id="PTHR39583">
    <property type="entry name" value="TYPE II SECRETION SYSTEM PROTEIN J-RELATED"/>
    <property type="match status" value="1"/>
</dbReference>
<evidence type="ECO:0000256" key="6">
    <source>
        <dbReference type="ARBA" id="ARBA00022519"/>
    </source>
</evidence>
<evidence type="ECO:0000256" key="3">
    <source>
        <dbReference type="ARBA" id="ARBA00021539"/>
    </source>
</evidence>
<dbReference type="AlphaFoldDB" id="A0A839T121"/>
<sequence>MPLPRTEHQAGFTLLEVLIAIALFALLGLGTYRMLEAVLRSDAATLTQEQYLRELSRAVWAFERDIQQITPRAIRDNFGDERVAFIAQHDSKEGGMVLEFTRSGWRNPTGLPRAELQRVRWRLSDQHLERLYWVVLDREVDSQPRIQRLLDGVLDMQLRYQDENATWHQEWPPYDRARVVDPTVAAERLPRALEITFQHARYGSITRLLRLPDPLPRRETANTHDGLPPWAGRQ</sequence>
<accession>A0A839T121</accession>
<evidence type="ECO:0000313" key="13">
    <source>
        <dbReference type="Proteomes" id="UP000549250"/>
    </source>
</evidence>
<comment type="similarity">
    <text evidence="2">Belongs to the GSP J family.</text>
</comment>
<dbReference type="RefSeq" id="WP_183166186.1">
    <property type="nucleotide sequence ID" value="NZ_JACHXI010000006.1"/>
</dbReference>
<evidence type="ECO:0000256" key="4">
    <source>
        <dbReference type="ARBA" id="ARBA00022475"/>
    </source>
</evidence>
<dbReference type="PANTHER" id="PTHR39583:SF2">
    <property type="entry name" value="TYPE II SECRETION SYSTEM PROTEIN J"/>
    <property type="match status" value="1"/>
</dbReference>
<organism evidence="12 13">
    <name type="scientific">Azomonas macrocytogenes</name>
    <name type="common">Azotobacter macrocytogenes</name>
    <dbReference type="NCBI Taxonomy" id="69962"/>
    <lineage>
        <taxon>Bacteria</taxon>
        <taxon>Pseudomonadati</taxon>
        <taxon>Pseudomonadota</taxon>
        <taxon>Gammaproteobacteria</taxon>
        <taxon>Pseudomonadales</taxon>
        <taxon>Pseudomonadaceae</taxon>
        <taxon>Azomonas</taxon>
    </lineage>
</organism>
<dbReference type="Gene3D" id="3.10.610.10">
    <property type="entry name" value="GSPII I/J protein-like"/>
    <property type="match status" value="1"/>
</dbReference>
<evidence type="ECO:0000256" key="9">
    <source>
        <dbReference type="ARBA" id="ARBA00023136"/>
    </source>
</evidence>
<keyword evidence="4" id="KW-1003">Cell membrane</keyword>
<evidence type="ECO:0000256" key="1">
    <source>
        <dbReference type="ARBA" id="ARBA00004377"/>
    </source>
</evidence>
<evidence type="ECO:0000256" key="5">
    <source>
        <dbReference type="ARBA" id="ARBA00022481"/>
    </source>
</evidence>
<name>A0A839T121_AZOMA</name>
<keyword evidence="8 11" id="KW-1133">Transmembrane helix</keyword>
<evidence type="ECO:0000256" key="8">
    <source>
        <dbReference type="ARBA" id="ARBA00022989"/>
    </source>
</evidence>
<dbReference type="GO" id="GO:0015627">
    <property type="term" value="C:type II protein secretion system complex"/>
    <property type="evidence" value="ECO:0007669"/>
    <property type="project" value="InterPro"/>
</dbReference>
<dbReference type="GO" id="GO:0015628">
    <property type="term" value="P:protein secretion by the type II secretion system"/>
    <property type="evidence" value="ECO:0007669"/>
    <property type="project" value="InterPro"/>
</dbReference>
<dbReference type="Pfam" id="PF11612">
    <property type="entry name" value="T2SSJ"/>
    <property type="match status" value="1"/>
</dbReference>
<feature type="transmembrane region" description="Helical" evidence="11">
    <location>
        <begin position="12"/>
        <end position="32"/>
    </location>
</feature>
<dbReference type="SUPFAM" id="SSF54523">
    <property type="entry name" value="Pili subunits"/>
    <property type="match status" value="1"/>
</dbReference>